<evidence type="ECO:0000313" key="21">
    <source>
        <dbReference type="EMBL" id="EEX77134.1"/>
    </source>
</evidence>
<dbReference type="GO" id="GO:0030170">
    <property type="term" value="F:pyridoxal phosphate binding"/>
    <property type="evidence" value="ECO:0007669"/>
    <property type="project" value="InterPro"/>
</dbReference>
<sequence>MALYSLKMRAEKNAGKREHVSGAEKILSEEELPEHLAALLSRALHHAKGKADFVNFKVEAIAPEAVEHLPALPVSTVEVETPAEGRRVIIDALENLGLKNGEAILAKFSETYGMRGAMLLDADTLERLEPDAERGLRATYMDAERAAKGASDCKNHFAEAVVLATKVVHAPHIVAEICVSDDPDYVTGYVAAQSFGYRRITKLKEAGSPDGGRIFLYRGSRDGVADTIRYLEKQCVLVRGVPDSPAGNVRPQGMEEMLAEELAAKKARHLCREMHEIDSAQAAHVTVGGAEKLLLASNNYLGLVDHPRLKRAAQEAVERYGCGSGGSRLTTGTLPLHTKLEEELAAFKGTEAALLFDTGYMANVGILSALGQKGAVFFSDELNHASIIDGCRLSRAKTVVYRHSDMQDLEEKLAAHAQCPGVIVSDAVFSMDGDIANLPRILELARKYHVWSMVDEAHSTGVIGATGRGICEHFYLREKPDVLMGTLSKALASEGGYVCGSRLLIDYLKNTSRSFIFSTSQSPANLAAASAALQLLQEEPERVARLQENVRVFCAALAEHGVEARSETAIVPLIVGEESLAVKIAKDLERQGILVSAIRHPTVAKGAARLRVALAATHTEEELKSAAARIASCMRGAC</sequence>
<evidence type="ECO:0000256" key="1">
    <source>
        <dbReference type="ARBA" id="ARBA00001933"/>
    </source>
</evidence>
<dbReference type="NCBIfam" id="TIGR00858">
    <property type="entry name" value="bioF"/>
    <property type="match status" value="1"/>
</dbReference>
<dbReference type="GO" id="GO:0042410">
    <property type="term" value="F:6-carboxyhexanoate-CoA ligase activity"/>
    <property type="evidence" value="ECO:0007669"/>
    <property type="project" value="UniProtKB-EC"/>
</dbReference>
<evidence type="ECO:0000313" key="23">
    <source>
        <dbReference type="Proteomes" id="UP000011124"/>
    </source>
</evidence>
<evidence type="ECO:0000256" key="18">
    <source>
        <dbReference type="RuleBase" id="RU003693"/>
    </source>
</evidence>
<comment type="cofactor">
    <cofactor evidence="1 17 18">
        <name>pyridoxal 5'-phosphate</name>
        <dbReference type="ChEBI" id="CHEBI:597326"/>
    </cofactor>
</comment>
<dbReference type="PANTHER" id="PTHR13693:SF100">
    <property type="entry name" value="8-AMINO-7-OXONONANOATE SYNTHASE"/>
    <property type="match status" value="1"/>
</dbReference>
<comment type="similarity">
    <text evidence="6 18">Belongs to the class-II pyridoxal-phosphate-dependent aminotransferase family. BioF subfamily.</text>
</comment>
<comment type="catalytic activity">
    <reaction evidence="16">
        <text>heptanedioate + ATP + CoA = 6-carboxyhexanoyl-CoA + AMP + diphosphate</text>
        <dbReference type="Rhea" id="RHEA:14781"/>
        <dbReference type="ChEBI" id="CHEBI:30616"/>
        <dbReference type="ChEBI" id="CHEBI:33019"/>
        <dbReference type="ChEBI" id="CHEBI:36165"/>
        <dbReference type="ChEBI" id="CHEBI:57287"/>
        <dbReference type="ChEBI" id="CHEBI:57360"/>
        <dbReference type="ChEBI" id="CHEBI:456215"/>
        <dbReference type="EC" id="6.2.1.14"/>
    </reaction>
</comment>
<feature type="modified residue" description="N6-(pyridoxal phosphate)lysine" evidence="17">
    <location>
        <position position="489"/>
    </location>
</feature>
<dbReference type="RefSeq" id="WP_006192763.1">
    <property type="nucleotide sequence ID" value="NC_015437.1"/>
</dbReference>
<dbReference type="FunFam" id="3.40.640.10:FF:000006">
    <property type="entry name" value="5-aminolevulinate synthase, mitochondrial"/>
    <property type="match status" value="1"/>
</dbReference>
<evidence type="ECO:0000256" key="4">
    <source>
        <dbReference type="ARBA" id="ARBA00004746"/>
    </source>
</evidence>
<dbReference type="CDD" id="cd06454">
    <property type="entry name" value="KBL_like"/>
    <property type="match status" value="1"/>
</dbReference>
<evidence type="ECO:0000256" key="6">
    <source>
        <dbReference type="ARBA" id="ARBA00010008"/>
    </source>
</evidence>
<evidence type="ECO:0000256" key="5">
    <source>
        <dbReference type="ARBA" id="ARBA00005075"/>
    </source>
</evidence>
<evidence type="ECO:0000256" key="12">
    <source>
        <dbReference type="ARBA" id="ARBA00022840"/>
    </source>
</evidence>
<keyword evidence="11" id="KW-0093">Biotin biosynthesis</keyword>
<dbReference type="EC" id="2.3.1.47" evidence="18"/>
<proteinExistence type="inferred from homology"/>
<keyword evidence="10" id="KW-0547">Nucleotide-binding</keyword>
<dbReference type="NCBIfam" id="NF002360">
    <property type="entry name" value="PRK01322.1"/>
    <property type="match status" value="1"/>
</dbReference>
<dbReference type="PANTHER" id="PTHR13693">
    <property type="entry name" value="CLASS II AMINOTRANSFERASE/8-AMINO-7-OXONONANOATE SYNTHASE"/>
    <property type="match status" value="1"/>
</dbReference>
<dbReference type="HOGENOM" id="CLU_028958_0_0_9"/>
<organism evidence="21 22">
    <name type="scientific">Selenomonas sputigena (strain ATCC 35185 / DSM 20758 / CCUG 44933 / VPI D19B-28)</name>
    <dbReference type="NCBI Taxonomy" id="546271"/>
    <lineage>
        <taxon>Bacteria</taxon>
        <taxon>Bacillati</taxon>
        <taxon>Bacillota</taxon>
        <taxon>Negativicutes</taxon>
        <taxon>Selenomonadales</taxon>
        <taxon>Selenomonadaceae</taxon>
        <taxon>Selenomonas</taxon>
    </lineage>
</organism>
<keyword evidence="13" id="KW-0460">Magnesium</keyword>
<name>C9LVH2_SELS3</name>
<evidence type="ECO:0000256" key="14">
    <source>
        <dbReference type="ARBA" id="ARBA00022898"/>
    </source>
</evidence>
<keyword evidence="23" id="KW-1185">Reference proteome</keyword>
<dbReference type="SUPFAM" id="SSF53383">
    <property type="entry name" value="PLP-dependent transferases"/>
    <property type="match status" value="1"/>
</dbReference>
<evidence type="ECO:0000256" key="15">
    <source>
        <dbReference type="ARBA" id="ARBA00047715"/>
    </source>
</evidence>
<keyword evidence="14 17" id="KW-0663">Pyridoxal phosphate</keyword>
<evidence type="ECO:0000256" key="8">
    <source>
        <dbReference type="ARBA" id="ARBA00022598"/>
    </source>
</evidence>
<comment type="pathway">
    <text evidence="5">Metabolic intermediate metabolism; pimeloyl-CoA biosynthesis; pimeloyl-CoA from pimelate: step 1/1.</text>
</comment>
<dbReference type="AlphaFoldDB" id="C9LVH2"/>
<dbReference type="InterPro" id="IPR004723">
    <property type="entry name" value="AONS_Archaea/Proteobacteria"/>
</dbReference>
<dbReference type="Pfam" id="PF00155">
    <property type="entry name" value="Aminotran_1_2"/>
    <property type="match status" value="1"/>
</dbReference>
<protein>
    <recommendedName>
        <fullName evidence="18">8-amino-7-ketopelargonate synthase</fullName>
        <ecNumber evidence="18">2.3.1.47</ecNumber>
    </recommendedName>
</protein>
<reference evidence="21 22" key="1">
    <citation type="submission" date="2009-09" db="EMBL/GenBank/DDBJ databases">
        <authorList>
            <person name="Weinstock G."/>
            <person name="Sodergren E."/>
            <person name="Clifton S."/>
            <person name="Fulton L."/>
            <person name="Fulton B."/>
            <person name="Courtney L."/>
            <person name="Fronick C."/>
            <person name="Harrison M."/>
            <person name="Strong C."/>
            <person name="Farmer C."/>
            <person name="Delahaunty K."/>
            <person name="Markovic C."/>
            <person name="Hall O."/>
            <person name="Minx P."/>
            <person name="Tomlinson C."/>
            <person name="Mitreva M."/>
            <person name="Nelson J."/>
            <person name="Hou S."/>
            <person name="Wollam A."/>
            <person name="Pepin K.H."/>
            <person name="Johnson M."/>
            <person name="Bhonagiri V."/>
            <person name="Nash W.E."/>
            <person name="Warren W."/>
            <person name="Chinwalla A."/>
            <person name="Mardis E.R."/>
            <person name="Wilson R.K."/>
        </authorList>
    </citation>
    <scope>NUCLEOTIDE SEQUENCE [LARGE SCALE GENOMIC DNA]</scope>
    <source>
        <strain evidence="21">ATCC 35185</strain>
        <strain evidence="22">ATCC 35185 / DSM 20758 / VPI D19B-28</strain>
    </source>
</reference>
<evidence type="ECO:0000256" key="17">
    <source>
        <dbReference type="PIRSR" id="PIRSR604723-51"/>
    </source>
</evidence>
<dbReference type="EMBL" id="CP002637">
    <property type="protein sequence ID" value="AEB99105.1"/>
    <property type="molecule type" value="Genomic_DNA"/>
</dbReference>
<comment type="catalytic activity">
    <reaction evidence="15 18">
        <text>6-carboxyhexanoyl-[ACP] + L-alanine + H(+) = (8S)-8-amino-7-oxononanoate + holo-[ACP] + CO2</text>
        <dbReference type="Rhea" id="RHEA:42288"/>
        <dbReference type="Rhea" id="RHEA-COMP:9685"/>
        <dbReference type="Rhea" id="RHEA-COMP:9955"/>
        <dbReference type="ChEBI" id="CHEBI:15378"/>
        <dbReference type="ChEBI" id="CHEBI:16526"/>
        <dbReference type="ChEBI" id="CHEBI:57972"/>
        <dbReference type="ChEBI" id="CHEBI:64479"/>
        <dbReference type="ChEBI" id="CHEBI:78846"/>
        <dbReference type="ChEBI" id="CHEBI:149468"/>
        <dbReference type="EC" id="2.3.1.47"/>
    </reaction>
</comment>
<evidence type="ECO:0000256" key="9">
    <source>
        <dbReference type="ARBA" id="ARBA00022679"/>
    </source>
</evidence>
<evidence type="ECO:0000313" key="22">
    <source>
        <dbReference type="Proteomes" id="UP000003505"/>
    </source>
</evidence>
<dbReference type="Proteomes" id="UP000003505">
    <property type="component" value="Unassembled WGS sequence"/>
</dbReference>
<evidence type="ECO:0000259" key="19">
    <source>
        <dbReference type="Pfam" id="PF00155"/>
    </source>
</evidence>
<dbReference type="InterPro" id="IPR015421">
    <property type="entry name" value="PyrdxlP-dep_Trfase_major"/>
</dbReference>
<dbReference type="KEGG" id="ssg:Selsp_0126"/>
<evidence type="ECO:0000256" key="2">
    <source>
        <dbReference type="ARBA" id="ARBA00001946"/>
    </source>
</evidence>
<reference evidence="20 23" key="2">
    <citation type="submission" date="2011-04" db="EMBL/GenBank/DDBJ databases">
        <title>The complete genome of Selenomonas sputigena DSM 20758.</title>
        <authorList>
            <consortium name="US DOE Joint Genome Institute (JGI-PGF)"/>
            <person name="Lucas S."/>
            <person name="Copeland A."/>
            <person name="Lapidus A."/>
            <person name="Bruce D."/>
            <person name="Goodwin L."/>
            <person name="Pitluck S."/>
            <person name="Peters L."/>
            <person name="Kyrpides N."/>
            <person name="Mavromatis K."/>
            <person name="Ivanova N."/>
            <person name="Ovchinnikova G."/>
            <person name="Teshima H."/>
            <person name="Detter J.C."/>
            <person name="Tapia R."/>
            <person name="Han C."/>
            <person name="Land M."/>
            <person name="Hauser L."/>
            <person name="Markowitz V."/>
            <person name="Cheng J.-F."/>
            <person name="Hugenholtz P."/>
            <person name="Woyke T."/>
            <person name="Wu D."/>
            <person name="Gronow S."/>
            <person name="Wellnitz S."/>
            <person name="Schneider S."/>
            <person name="Klenk H.-P."/>
            <person name="Eisen J.A."/>
        </authorList>
    </citation>
    <scope>NUCLEOTIDE SEQUENCE [LARGE SCALE GENOMIC DNA]</scope>
    <source>
        <strain evidence="20">ATCC 35185</strain>
        <strain evidence="23">ATCC 35185 / DSM 20758 / VPI D19B-28</strain>
    </source>
</reference>
<comment type="subunit">
    <text evidence="7 18">Homodimer.</text>
</comment>
<dbReference type="EMBL" id="ACKP02000027">
    <property type="protein sequence ID" value="EEX77134.1"/>
    <property type="molecule type" value="Genomic_DNA"/>
</dbReference>
<dbReference type="InterPro" id="IPR050087">
    <property type="entry name" value="AON_synthase_class-II"/>
</dbReference>
<evidence type="ECO:0000256" key="10">
    <source>
        <dbReference type="ARBA" id="ARBA00022741"/>
    </source>
</evidence>
<keyword evidence="21" id="KW-0012">Acyltransferase</keyword>
<dbReference type="Gene3D" id="3.40.640.10">
    <property type="entry name" value="Type I PLP-dependent aspartate aminotransferase-like (Major domain)"/>
    <property type="match status" value="1"/>
</dbReference>
<feature type="domain" description="Aminotransferase class I/classII large" evidence="19">
    <location>
        <begin position="291"/>
        <end position="630"/>
    </location>
</feature>
<comment type="pathway">
    <text evidence="4 18">Cofactor biosynthesis; biotin biosynthesis.</text>
</comment>
<dbReference type="InterPro" id="IPR004839">
    <property type="entry name" value="Aminotransferase_I/II_large"/>
</dbReference>
<dbReference type="GO" id="GO:0008710">
    <property type="term" value="F:8-amino-7-oxononanoate synthase activity"/>
    <property type="evidence" value="ECO:0007669"/>
    <property type="project" value="UniProtKB-UniRule"/>
</dbReference>
<accession>C9LVH2</accession>
<evidence type="ECO:0000256" key="13">
    <source>
        <dbReference type="ARBA" id="ARBA00022842"/>
    </source>
</evidence>
<dbReference type="GO" id="GO:0009102">
    <property type="term" value="P:biotin biosynthetic process"/>
    <property type="evidence" value="ECO:0007669"/>
    <property type="project" value="UniProtKB-UniRule"/>
</dbReference>
<dbReference type="eggNOG" id="COG1424">
    <property type="taxonomic scope" value="Bacteria"/>
</dbReference>
<dbReference type="InterPro" id="IPR005499">
    <property type="entry name" value="BioW"/>
</dbReference>
<dbReference type="InterPro" id="IPR001917">
    <property type="entry name" value="Aminotrans_II_pyridoxalP_BS"/>
</dbReference>
<dbReference type="InterPro" id="IPR015422">
    <property type="entry name" value="PyrdxlP-dep_Trfase_small"/>
</dbReference>
<evidence type="ECO:0000256" key="16">
    <source>
        <dbReference type="ARBA" id="ARBA00049553"/>
    </source>
</evidence>
<dbReference type="Proteomes" id="UP000011124">
    <property type="component" value="Chromosome"/>
</dbReference>
<dbReference type="OrthoDB" id="9807157at2"/>
<keyword evidence="8 20" id="KW-0436">Ligase</keyword>
<keyword evidence="9 18" id="KW-0808">Transferase</keyword>
<dbReference type="Gene3D" id="3.90.1150.10">
    <property type="entry name" value="Aspartate Aminotransferase, domain 1"/>
    <property type="match status" value="1"/>
</dbReference>
<dbReference type="UniPathway" id="UPA00999">
    <property type="reaction ID" value="UER00351"/>
</dbReference>
<dbReference type="UniPathway" id="UPA00078"/>
<evidence type="ECO:0000256" key="7">
    <source>
        <dbReference type="ARBA" id="ARBA00011738"/>
    </source>
</evidence>
<dbReference type="InterPro" id="IPR015424">
    <property type="entry name" value="PyrdxlP-dep_Trfase"/>
</dbReference>
<dbReference type="Pfam" id="PF03744">
    <property type="entry name" value="BioW"/>
    <property type="match status" value="1"/>
</dbReference>
<dbReference type="STRING" id="546271.Selsp_0126"/>
<evidence type="ECO:0000313" key="20">
    <source>
        <dbReference type="EMBL" id="AEB99105.1"/>
    </source>
</evidence>
<keyword evidence="12" id="KW-0067">ATP-binding</keyword>
<gene>
    <name evidence="21" type="primary">bioF</name>
    <name evidence="20" type="ordered locus">Selsp_0126</name>
    <name evidence="21" type="ORF">SELSPUOL_01465</name>
</gene>
<evidence type="ECO:0000256" key="11">
    <source>
        <dbReference type="ARBA" id="ARBA00022756"/>
    </source>
</evidence>
<dbReference type="GO" id="GO:0005524">
    <property type="term" value="F:ATP binding"/>
    <property type="evidence" value="ECO:0007669"/>
    <property type="project" value="UniProtKB-KW"/>
</dbReference>
<comment type="cofactor">
    <cofactor evidence="2">
        <name>Mg(2+)</name>
        <dbReference type="ChEBI" id="CHEBI:18420"/>
    </cofactor>
</comment>
<dbReference type="eggNOG" id="COG0156">
    <property type="taxonomic scope" value="Bacteria"/>
</dbReference>
<evidence type="ECO:0000256" key="3">
    <source>
        <dbReference type="ARBA" id="ARBA00002513"/>
    </source>
</evidence>
<comment type="function">
    <text evidence="3 18">Catalyzes the decarboxylative condensation of pimeloyl-[acyl-carrier protein] and L-alanine to produce 8-amino-7-oxononanoate (AON), [acyl-carrier protein], and carbon dioxide.</text>
</comment>
<dbReference type="PROSITE" id="PS00599">
    <property type="entry name" value="AA_TRANSFER_CLASS_2"/>
    <property type="match status" value="1"/>
</dbReference>